<feature type="transmembrane region" description="Helical" evidence="1">
    <location>
        <begin position="26"/>
        <end position="49"/>
    </location>
</feature>
<dbReference type="InterPro" id="IPR050445">
    <property type="entry name" value="Bact_polysacc_biosynth/exp"/>
</dbReference>
<dbReference type="EMBL" id="JBBNFP010000002">
    <property type="protein sequence ID" value="MEQ2485594.1"/>
    <property type="molecule type" value="Genomic_DNA"/>
</dbReference>
<gene>
    <name evidence="2" type="ORF">AAAT34_00830</name>
</gene>
<sequence>MNNEQNKEEVIDLREVWASIVKRKKWFFIAWPITFVVSALIIVCVPRTYTTSTVLAPEMNIPTSGGTLGALASNFGIDLGDRNSTDAIYPSLYPDLMDDNGFVYNLFDIRVKSADGAIDTTLYAYKRYFTQYPWWTVAVAKLKNLLPKTSDEQGTKGVANEAFNPYQLSKNDDAIMGAIRKSIAISVDKKNDVITISTEAQDPLICKTIADSVRQRLQEFITAYRTKKARNDVEYYAKLTADAKVDYERVRQTYGAYADANMDVILQSYKSKTEDLENDMQLKYNTYTSLQAQLQAARAKLRENTPAFTLLKGAAVPVKATGPKRMFFVIGMLFLITFALICFCTKEVLLPKKTKQTDKE</sequence>
<dbReference type="Proteomes" id="UP001487296">
    <property type="component" value="Unassembled WGS sequence"/>
</dbReference>
<keyword evidence="1" id="KW-0812">Transmembrane</keyword>
<keyword evidence="1" id="KW-0472">Membrane</keyword>
<evidence type="ECO:0000313" key="3">
    <source>
        <dbReference type="Proteomes" id="UP001487296"/>
    </source>
</evidence>
<feature type="transmembrane region" description="Helical" evidence="1">
    <location>
        <begin position="326"/>
        <end position="345"/>
    </location>
</feature>
<comment type="caution">
    <text evidence="2">The sequence shown here is derived from an EMBL/GenBank/DDBJ whole genome shotgun (WGS) entry which is preliminary data.</text>
</comment>
<protein>
    <submittedName>
        <fullName evidence="2">Chain-length determining protein</fullName>
    </submittedName>
</protein>
<organism evidence="2 3">
    <name type="scientific">Hallella faecis</name>
    <dbReference type="NCBI Taxonomy" id="2841596"/>
    <lineage>
        <taxon>Bacteria</taxon>
        <taxon>Pseudomonadati</taxon>
        <taxon>Bacteroidota</taxon>
        <taxon>Bacteroidia</taxon>
        <taxon>Bacteroidales</taxon>
        <taxon>Prevotellaceae</taxon>
        <taxon>Hallella</taxon>
    </lineage>
</organism>
<name>A0ABV1FMG4_9BACT</name>
<keyword evidence="3" id="KW-1185">Reference proteome</keyword>
<dbReference type="RefSeq" id="WP_252344818.1">
    <property type="nucleotide sequence ID" value="NZ_JAHKBE010000001.1"/>
</dbReference>
<proteinExistence type="predicted"/>
<keyword evidence="1" id="KW-1133">Transmembrane helix</keyword>
<evidence type="ECO:0000256" key="1">
    <source>
        <dbReference type="SAM" id="Phobius"/>
    </source>
</evidence>
<dbReference type="PANTHER" id="PTHR32309:SF13">
    <property type="entry name" value="FERRIC ENTEROBACTIN TRANSPORT PROTEIN FEPE"/>
    <property type="match status" value="1"/>
</dbReference>
<dbReference type="PANTHER" id="PTHR32309">
    <property type="entry name" value="TYROSINE-PROTEIN KINASE"/>
    <property type="match status" value="1"/>
</dbReference>
<reference evidence="2 3" key="1">
    <citation type="submission" date="2024-04" db="EMBL/GenBank/DDBJ databases">
        <title>Human intestinal bacterial collection.</title>
        <authorList>
            <person name="Pauvert C."/>
            <person name="Hitch T.C.A."/>
            <person name="Clavel T."/>
        </authorList>
    </citation>
    <scope>NUCLEOTIDE SEQUENCE [LARGE SCALE GENOMIC DNA]</scope>
    <source>
        <strain evidence="2 3">CLA-AA-H145</strain>
    </source>
</reference>
<evidence type="ECO:0000313" key="2">
    <source>
        <dbReference type="EMBL" id="MEQ2485594.1"/>
    </source>
</evidence>
<accession>A0ABV1FMG4</accession>